<gene>
    <name evidence="1" type="ORF">ADIS_4521</name>
</gene>
<dbReference type="STRING" id="1232681.ADIS_4521"/>
<sequence>MDSLSVFEQSISVTDAAGSKYEFSYDLSTGNIAVLLEEGVVMDSLLLCYQTFPFALNHTFRNRSLAEEYDSMAYFRDNRVKASPAFDFREEVFSSDKLTQSGSLMRGISFGNAQNVFVNSSLNLQMDGELAENLNIRASITDQNVPFQPEGNSQQIQDFDNVLIELYNDRFNLSGGDVVLQQRKSQFLRYYKNVQGLQFTTDYLPNEKWKASSQVGMAIAKGKFASVELEIREGVMGPYRIRGAGNERFVIVMANSERVFLDGKQLRRGFNQDYIIDYNQGEITFTPQVVITQYSRVRIDFEYAERNFSRSILTANHIQESERATVYINYYREKDDRNRPLFFELSDADKRLLSSVGDNLGLAVTPRIDSIPFDPNRILYRKVLEYSPEGELRTFFEHSTDPENAFFAVGFLEVGPNQGDYRRRQQLANGVVYEYVPPVNGMPQGNFTIQSPLPVPNKRQMITAGAEIKLGTHERLYTEIAFSDTDDNLFSALDNENNKGFAVKSGLVSERRPLGWMKGYNLDSKVELEYNSVNFAFIDRLRYIEFDRDWGLTPDKLETAHYERIGVLETKMEKNRDEQLAYSLSVRQRGDLLSGMQQTALLNQRLGSRVFFRNEGFSLASRVGELNNEWYRYQGELSYRSAVLVPGYKLHVDRNTVSNAERDSVLSTAMNFLEHQFFVRSNDTLNYSFFAQASWREDQFPVAGELVPDTRAFTNQYGFQKRMGTHDLRSTFTYRRLEHLMRTLPTEYTVMGKLDYLASFFKNNLRNEIGYALGNGRELRREFVFLPVPTGEGTHTWRDDNGDGIQQLNEFYLAVNPEEKNFIKIFVPTDDYIQAYTTLYNHRVNAKFPDSWRAANGWKAFFYKFSNTTNWTIEKKITSSDLTSRISPFLGRVVTEELVSARENFRSSFFYNRSSAKFGADFSVFNSLHKQLLSGGYEELQHQDNRLNTRYTFNKQLNLMVLVSRGSRQAASDFLDNRNYRIQQRTIGPELAVQPSSIFRSSIKYSHTGKVNSANTEINEEATLHQLALTMRYAKAIKTTLNSQLSYTHIKYNGIPNSPTGYEMMQALTVGGNYVWNINWLQKIGEGLQLTVVYEGRNSEGLTRVIHTGRMQVTALF</sequence>
<keyword evidence="2" id="KW-1185">Reference proteome</keyword>
<dbReference type="PATRIC" id="fig|1288963.3.peg.4510"/>
<dbReference type="Proteomes" id="UP000013909">
    <property type="component" value="Unassembled WGS sequence"/>
</dbReference>
<dbReference type="EMBL" id="AQHR01000112">
    <property type="protein sequence ID" value="EON75032.1"/>
    <property type="molecule type" value="Genomic_DNA"/>
</dbReference>
<comment type="caution">
    <text evidence="1">The sequence shown here is derived from an EMBL/GenBank/DDBJ whole genome shotgun (WGS) entry which is preliminary data.</text>
</comment>
<name>R7ZLT1_9BACT</name>
<accession>R7ZLT1</accession>
<evidence type="ECO:0000313" key="2">
    <source>
        <dbReference type="Proteomes" id="UP000013909"/>
    </source>
</evidence>
<dbReference type="AlphaFoldDB" id="R7ZLT1"/>
<evidence type="ECO:0000313" key="1">
    <source>
        <dbReference type="EMBL" id="EON75032.1"/>
    </source>
</evidence>
<reference evidence="1 2" key="1">
    <citation type="submission" date="2013-02" db="EMBL/GenBank/DDBJ databases">
        <title>A novel strain isolated from Lonar lake, Maharashtra, India.</title>
        <authorList>
            <person name="Singh A."/>
        </authorList>
    </citation>
    <scope>NUCLEOTIDE SEQUENCE [LARGE SCALE GENOMIC DNA]</scope>
    <source>
        <strain evidence="1 2">AK24</strain>
    </source>
</reference>
<proteinExistence type="predicted"/>
<organism evidence="1 2">
    <name type="scientific">Lunatimonas lonarensis</name>
    <dbReference type="NCBI Taxonomy" id="1232681"/>
    <lineage>
        <taxon>Bacteria</taxon>
        <taxon>Pseudomonadati</taxon>
        <taxon>Bacteroidota</taxon>
        <taxon>Cytophagia</taxon>
        <taxon>Cytophagales</taxon>
        <taxon>Cyclobacteriaceae</taxon>
    </lineage>
</organism>
<protein>
    <submittedName>
        <fullName evidence="1">Uncharacterized protein</fullName>
    </submittedName>
</protein>